<evidence type="ECO:0000313" key="3">
    <source>
        <dbReference type="EMBL" id="CAD5926025.1"/>
    </source>
</evidence>
<dbReference type="Proteomes" id="UP001153719">
    <property type="component" value="Chromosome"/>
</dbReference>
<keyword evidence="3" id="KW-0456">Lyase</keyword>
<keyword evidence="4" id="KW-1185">Reference proteome</keyword>
<feature type="region of interest" description="Disordered" evidence="1">
    <location>
        <begin position="1"/>
        <end position="22"/>
    </location>
</feature>
<dbReference type="InterPro" id="IPR054611">
    <property type="entry name" value="NCAB"/>
</dbReference>
<dbReference type="EMBL" id="LR882967">
    <property type="protein sequence ID" value="CAD5926025.1"/>
    <property type="molecule type" value="Genomic_DNA"/>
</dbReference>
<evidence type="ECO:0000259" key="2">
    <source>
        <dbReference type="Pfam" id="PF22724"/>
    </source>
</evidence>
<organism evidence="3 4">
    <name type="scientific">Planktothrix pseudagardhii</name>
    <dbReference type="NCBI Taxonomy" id="132604"/>
    <lineage>
        <taxon>Bacteria</taxon>
        <taxon>Bacillati</taxon>
        <taxon>Cyanobacteriota</taxon>
        <taxon>Cyanophyceae</taxon>
        <taxon>Oscillatoriophycideae</taxon>
        <taxon>Oscillatoriales</taxon>
        <taxon>Microcoleaceae</taxon>
        <taxon>Planktothrix</taxon>
    </lineage>
</organism>
<protein>
    <submittedName>
        <fullName evidence="3">PBS lyase HEAT domain protein repeat-containing protein</fullName>
    </submittedName>
</protein>
<gene>
    <name evidence="3" type="ORF">NO713_00976</name>
</gene>
<dbReference type="Pfam" id="PF22724">
    <property type="entry name" value="NCAB1"/>
    <property type="match status" value="1"/>
</dbReference>
<sequence>MARFNRNPNFPDQDYPKEVTTPSKLREHLKKLKLTRNQPKLNLLLTHCEHPTDELIAFCHKLTNILSIAWLTDKSLEAPLKGFPPHQPNLLSAIQTWLEET</sequence>
<dbReference type="GO" id="GO:0016829">
    <property type="term" value="F:lyase activity"/>
    <property type="evidence" value="ECO:0007669"/>
    <property type="project" value="UniProtKB-KW"/>
</dbReference>
<feature type="compositionally biased region" description="Polar residues" evidence="1">
    <location>
        <begin position="1"/>
        <end position="10"/>
    </location>
</feature>
<dbReference type="RefSeq" id="WP_254173114.1">
    <property type="nucleotide sequence ID" value="NZ_LR882967.1"/>
</dbReference>
<evidence type="ECO:0000313" key="4">
    <source>
        <dbReference type="Proteomes" id="UP001153719"/>
    </source>
</evidence>
<proteinExistence type="predicted"/>
<name>A0A9W4G3I7_9CYAN</name>
<dbReference type="AlphaFoldDB" id="A0A9W4G3I7"/>
<evidence type="ECO:0000256" key="1">
    <source>
        <dbReference type="SAM" id="MobiDB-lite"/>
    </source>
</evidence>
<accession>A0A9W4G3I7</accession>
<feature type="domain" description="NACHT C-terminal Alpha/Beta" evidence="2">
    <location>
        <begin position="9"/>
        <end position="100"/>
    </location>
</feature>
<dbReference type="KEGG" id="ppsu:NO713_00976"/>
<reference evidence="3" key="1">
    <citation type="submission" date="2020-09" db="EMBL/GenBank/DDBJ databases">
        <authorList>
            <person name="Blom J."/>
        </authorList>
    </citation>
    <scope>NUCLEOTIDE SEQUENCE</scope>
    <source>
        <strain evidence="3">No.713</strain>
    </source>
</reference>